<name>A0A937FXK6_9BACT</name>
<gene>
    <name evidence="1" type="ORF">JMN32_16985</name>
</gene>
<comment type="caution">
    <text evidence="1">The sequence shown here is derived from an EMBL/GenBank/DDBJ whole genome shotgun (WGS) entry which is preliminary data.</text>
</comment>
<organism evidence="1 2">
    <name type="scientific">Fulvivirga marina</name>
    <dbReference type="NCBI Taxonomy" id="2494733"/>
    <lineage>
        <taxon>Bacteria</taxon>
        <taxon>Pseudomonadati</taxon>
        <taxon>Bacteroidota</taxon>
        <taxon>Cytophagia</taxon>
        <taxon>Cytophagales</taxon>
        <taxon>Fulvivirgaceae</taxon>
        <taxon>Fulvivirga</taxon>
    </lineage>
</organism>
<evidence type="ECO:0000313" key="1">
    <source>
        <dbReference type="EMBL" id="MBL6448015.1"/>
    </source>
</evidence>
<dbReference type="InterPro" id="IPR053825">
    <property type="entry name" value="DUF7009"/>
</dbReference>
<protein>
    <submittedName>
        <fullName evidence="1">Uncharacterized protein</fullName>
    </submittedName>
</protein>
<dbReference type="Pfam" id="PF22668">
    <property type="entry name" value="DUF7009"/>
    <property type="match status" value="1"/>
</dbReference>
<sequence>MKIRIKGNTLRLRLSQSEVEEVKSEGRTSDSINFGVRKLIYTLQVIDQPEVTASYDGDFIMIDVPSQVSEQWVSSNQVGFEAEQPLKDGDKLHILVEKDFQCLNPRRGEDESDLFDNPLNDVC</sequence>
<dbReference type="Proteomes" id="UP000614216">
    <property type="component" value="Unassembled WGS sequence"/>
</dbReference>
<evidence type="ECO:0000313" key="2">
    <source>
        <dbReference type="Proteomes" id="UP000614216"/>
    </source>
</evidence>
<proteinExistence type="predicted"/>
<dbReference type="AlphaFoldDB" id="A0A937FXK6"/>
<dbReference type="EMBL" id="JAEUGD010000058">
    <property type="protein sequence ID" value="MBL6448015.1"/>
    <property type="molecule type" value="Genomic_DNA"/>
</dbReference>
<dbReference type="RefSeq" id="WP_202857554.1">
    <property type="nucleotide sequence ID" value="NZ_JAEUGD010000058.1"/>
</dbReference>
<accession>A0A937FXK6</accession>
<keyword evidence="2" id="KW-1185">Reference proteome</keyword>
<reference evidence="1" key="1">
    <citation type="submission" date="2021-01" db="EMBL/GenBank/DDBJ databases">
        <title>Fulvivirga kasyanovii gen. nov., sp nov., a novel member of the phylum Bacteroidetes isolated from seawater in a mussel farm.</title>
        <authorList>
            <person name="Zhao L.-H."/>
            <person name="Wang Z.-J."/>
        </authorList>
    </citation>
    <scope>NUCLEOTIDE SEQUENCE</scope>
    <source>
        <strain evidence="1">29W222</strain>
    </source>
</reference>